<keyword evidence="1" id="KW-0472">Membrane</keyword>
<accession>A0A6A5TWX2</accession>
<reference evidence="2" key="1">
    <citation type="journal article" date="2020" name="Stud. Mycol.">
        <title>101 Dothideomycetes genomes: a test case for predicting lifestyles and emergence of pathogens.</title>
        <authorList>
            <person name="Haridas S."/>
            <person name="Albert R."/>
            <person name="Binder M."/>
            <person name="Bloem J."/>
            <person name="Labutti K."/>
            <person name="Salamov A."/>
            <person name="Andreopoulos B."/>
            <person name="Baker S."/>
            <person name="Barry K."/>
            <person name="Bills G."/>
            <person name="Bluhm B."/>
            <person name="Cannon C."/>
            <person name="Castanera R."/>
            <person name="Culley D."/>
            <person name="Daum C."/>
            <person name="Ezra D."/>
            <person name="Gonzalez J."/>
            <person name="Henrissat B."/>
            <person name="Kuo A."/>
            <person name="Liang C."/>
            <person name="Lipzen A."/>
            <person name="Lutzoni F."/>
            <person name="Magnuson J."/>
            <person name="Mondo S."/>
            <person name="Nolan M."/>
            <person name="Ohm R."/>
            <person name="Pangilinan J."/>
            <person name="Park H.-J."/>
            <person name="Ramirez L."/>
            <person name="Alfaro M."/>
            <person name="Sun H."/>
            <person name="Tritt A."/>
            <person name="Yoshinaga Y."/>
            <person name="Zwiers L.-H."/>
            <person name="Turgeon B."/>
            <person name="Goodwin S."/>
            <person name="Spatafora J."/>
            <person name="Crous P."/>
            <person name="Grigoriev I."/>
        </authorList>
    </citation>
    <scope>NUCLEOTIDE SEQUENCE</scope>
    <source>
        <strain evidence="2">CBS 675.92</strain>
    </source>
</reference>
<feature type="transmembrane region" description="Helical" evidence="1">
    <location>
        <begin position="7"/>
        <end position="27"/>
    </location>
</feature>
<evidence type="ECO:0008006" key="4">
    <source>
        <dbReference type="Google" id="ProtNLM"/>
    </source>
</evidence>
<evidence type="ECO:0000256" key="1">
    <source>
        <dbReference type="SAM" id="Phobius"/>
    </source>
</evidence>
<evidence type="ECO:0000313" key="3">
    <source>
        <dbReference type="Proteomes" id="UP000800035"/>
    </source>
</evidence>
<dbReference type="PROSITE" id="PS51257">
    <property type="entry name" value="PROKAR_LIPOPROTEIN"/>
    <property type="match status" value="1"/>
</dbReference>
<feature type="transmembrane region" description="Helical" evidence="1">
    <location>
        <begin position="156"/>
        <end position="176"/>
    </location>
</feature>
<name>A0A6A5TWX2_9PLEO</name>
<protein>
    <recommendedName>
        <fullName evidence="4">Pali-domain-containing protein</fullName>
    </recommendedName>
</protein>
<dbReference type="AlphaFoldDB" id="A0A6A5TWX2"/>
<feature type="transmembrane region" description="Helical" evidence="1">
    <location>
        <begin position="78"/>
        <end position="101"/>
    </location>
</feature>
<keyword evidence="1" id="KW-1133">Transmembrane helix</keyword>
<dbReference type="OrthoDB" id="61370at2759"/>
<gene>
    <name evidence="2" type="ORF">CC80DRAFT_471241</name>
</gene>
<proteinExistence type="predicted"/>
<organism evidence="2 3">
    <name type="scientific">Byssothecium circinans</name>
    <dbReference type="NCBI Taxonomy" id="147558"/>
    <lineage>
        <taxon>Eukaryota</taxon>
        <taxon>Fungi</taxon>
        <taxon>Dikarya</taxon>
        <taxon>Ascomycota</taxon>
        <taxon>Pezizomycotina</taxon>
        <taxon>Dothideomycetes</taxon>
        <taxon>Pleosporomycetidae</taxon>
        <taxon>Pleosporales</taxon>
        <taxon>Massarineae</taxon>
        <taxon>Massarinaceae</taxon>
        <taxon>Byssothecium</taxon>
    </lineage>
</organism>
<sequence length="220" mass="24861">MTRRAVYSAGLLLTVACTVMTIASIIIPRWASLSTDDGRKFSMGLHKYYKSPDDTYVPFPKDSDCLKDENFCHMWRTVGFLITFDVAVEFCTLVAFIVMLAGGVQRRVAGWQIACALLLLSGFVQCVGMAIVAYLFDHDEHFFEGWYLDASWFLCTVSWALLFATSLGLALSALYLPPEGDYELIPDDSEVVHDEQLLSRIGAWNDNVRKHGSYQDDRDW</sequence>
<keyword evidence="1" id="KW-0812">Transmembrane</keyword>
<keyword evidence="3" id="KW-1185">Reference proteome</keyword>
<dbReference type="Proteomes" id="UP000800035">
    <property type="component" value="Unassembled WGS sequence"/>
</dbReference>
<evidence type="ECO:0000313" key="2">
    <source>
        <dbReference type="EMBL" id="KAF1956928.1"/>
    </source>
</evidence>
<dbReference type="EMBL" id="ML976990">
    <property type="protein sequence ID" value="KAF1956928.1"/>
    <property type="molecule type" value="Genomic_DNA"/>
</dbReference>
<feature type="transmembrane region" description="Helical" evidence="1">
    <location>
        <begin position="113"/>
        <end position="136"/>
    </location>
</feature>